<accession>A0A4U0PGS5</accession>
<dbReference type="Proteomes" id="UP000306808">
    <property type="component" value="Unassembled WGS sequence"/>
</dbReference>
<name>A0A4U0PGS5_9SPHI</name>
<dbReference type="RefSeq" id="WP_136900340.1">
    <property type="nucleotide sequence ID" value="NZ_SUME01000002.1"/>
</dbReference>
<gene>
    <name evidence="1" type="ORF">FAZ15_05635</name>
</gene>
<dbReference type="Gene3D" id="2.180.10.10">
    <property type="entry name" value="RHS repeat-associated core"/>
    <property type="match status" value="1"/>
</dbReference>
<keyword evidence="2" id="KW-1185">Reference proteome</keyword>
<proteinExistence type="predicted"/>
<dbReference type="EMBL" id="SUME01000002">
    <property type="protein sequence ID" value="TJZ61994.1"/>
    <property type="molecule type" value="Genomic_DNA"/>
</dbReference>
<dbReference type="NCBIfam" id="TIGR03696">
    <property type="entry name" value="Rhs_assc_core"/>
    <property type="match status" value="1"/>
</dbReference>
<dbReference type="InterPro" id="IPR022385">
    <property type="entry name" value="Rhs_assc_core"/>
</dbReference>
<reference evidence="1 2" key="1">
    <citation type="submission" date="2019-04" db="EMBL/GenBank/DDBJ databases">
        <title>Sphingobacterium olei sp. nov., isolated from oil-contaminated soil.</title>
        <authorList>
            <person name="Liu B."/>
        </authorList>
    </citation>
    <scope>NUCLEOTIDE SEQUENCE [LARGE SCALE GENOMIC DNA]</scope>
    <source>
        <strain evidence="1 2">HAL-9</strain>
    </source>
</reference>
<sequence length="246" mass="28189">MVQKQDFYPFGKTKAVLTGGINRYLYNGKEAQPELGNQLDYGARFYDAEIGRWNVIDPLAEKMRRHSPYNYAFDNPIRFIDPDGMAPEGVGSLLMWARMSAAMSEGRDRLEAMMYGEEEGEDPPNEYRYNKETGGYDFVSTEGGNEYDILHHEYASFTVHNYSGRQRLGPGIWWEPDSKGLEVVYPETYFIGGAAMARTVSYFGLKLLGSRFLQGGYSFAKYKRLHGGDRNTKNIRNSYRQSKNKH</sequence>
<evidence type="ECO:0000313" key="2">
    <source>
        <dbReference type="Proteomes" id="UP000306808"/>
    </source>
</evidence>
<comment type="caution">
    <text evidence="1">The sequence shown here is derived from an EMBL/GenBank/DDBJ whole genome shotgun (WGS) entry which is preliminary data.</text>
</comment>
<protein>
    <submittedName>
        <fullName evidence="1">RHS repeat-associated core domain-containing protein</fullName>
    </submittedName>
</protein>
<organism evidence="1 2">
    <name type="scientific">Sphingobacterium olei</name>
    <dbReference type="NCBI Taxonomy" id="2571155"/>
    <lineage>
        <taxon>Bacteria</taxon>
        <taxon>Pseudomonadati</taxon>
        <taxon>Bacteroidota</taxon>
        <taxon>Sphingobacteriia</taxon>
        <taxon>Sphingobacteriales</taxon>
        <taxon>Sphingobacteriaceae</taxon>
        <taxon>Sphingobacterium</taxon>
    </lineage>
</organism>
<dbReference type="AlphaFoldDB" id="A0A4U0PGS5"/>
<dbReference type="OrthoDB" id="1191296at2"/>
<evidence type="ECO:0000313" key="1">
    <source>
        <dbReference type="EMBL" id="TJZ61994.1"/>
    </source>
</evidence>